<dbReference type="Gene3D" id="3.40.50.1980">
    <property type="entry name" value="Nitrogenase molybdenum iron protein domain"/>
    <property type="match status" value="2"/>
</dbReference>
<protein>
    <submittedName>
        <fullName evidence="4">ABC transporter substrate binding protein (Iron)</fullName>
    </submittedName>
</protein>
<sequence>MTRHRVIALLVALAVPLAGGCTIGDVSDPADDAEQPTAFPATVESCGEEVTVRAVPQRVVVNDPAVFELLLELGLHDHLAGYAGAGDQRNIPEQYAEQYANIPELSSADFTLEDILEAEADLVIAGWMQGFSQQTGLTPEALREAGIPSYALSETCRRVIDNLPPASVDEYFDDVRNIGVLFGVSDRAEQLVTEWQRKILDVQACVSDSPRPPARTVTISGGDAEIAETAPGLTFASFLDRLAGGENIFSDVPRLWGAMSWSAVAERDPEVIVVVDNATGPSPEETLSLIRSRPELNTVDAIVSDRVLVLRRSEVYAGPLLGEGVAARASVMHPDTCG</sequence>
<evidence type="ECO:0000313" key="4">
    <source>
        <dbReference type="EMBL" id="AEF41740.1"/>
    </source>
</evidence>
<dbReference type="RefSeq" id="WP_013808089.1">
    <property type="nucleotide sequence ID" value="NC_015564.1"/>
</dbReference>
<comment type="similarity">
    <text evidence="1">Belongs to the bacterial solute-binding protein 8 family.</text>
</comment>
<evidence type="ECO:0000256" key="1">
    <source>
        <dbReference type="ARBA" id="ARBA00008814"/>
    </source>
</evidence>
<dbReference type="SUPFAM" id="SSF53807">
    <property type="entry name" value="Helical backbone' metal receptor"/>
    <property type="match status" value="1"/>
</dbReference>
<reference evidence="4 5" key="1">
    <citation type="journal article" date="2011" name="J. Bacteriol.">
        <title>Complete genome sequence of Amycolicicoccus subflavus DQS3-9A1T, an actinomycete isolated from crude oil-polluted soil.</title>
        <authorList>
            <person name="Cai M."/>
            <person name="Chen W.M."/>
            <person name="Nie Y."/>
            <person name="Chi C.Q."/>
            <person name="Wang Y.N."/>
            <person name="Tang Y.Q."/>
            <person name="Li G.Y."/>
            <person name="Wu X.L."/>
        </authorList>
    </citation>
    <scope>NUCLEOTIDE SEQUENCE [LARGE SCALE GENOMIC DNA]</scope>
    <source>
        <strain evidence="5">DSM 45089 / DQS3-9A1</strain>
    </source>
</reference>
<evidence type="ECO:0000313" key="5">
    <source>
        <dbReference type="Proteomes" id="UP000009235"/>
    </source>
</evidence>
<dbReference type="HOGENOM" id="CLU_038034_7_2_11"/>
<gene>
    <name evidence="4" type="ordered locus">AS9A_3298</name>
</gene>
<dbReference type="InterPro" id="IPR050902">
    <property type="entry name" value="ABC_Transporter_SBP"/>
</dbReference>
<dbReference type="OrthoDB" id="9797850at2"/>
<keyword evidence="5" id="KW-1185">Reference proteome</keyword>
<dbReference type="InterPro" id="IPR002491">
    <property type="entry name" value="ABC_transptr_periplasmic_BD"/>
</dbReference>
<organism evidence="4 5">
    <name type="scientific">Hoyosella subflava (strain DSM 45089 / JCM 17490 / NBRC 109087 / DQS3-9A1)</name>
    <name type="common">Amycolicicoccus subflavus</name>
    <dbReference type="NCBI Taxonomy" id="443218"/>
    <lineage>
        <taxon>Bacteria</taxon>
        <taxon>Bacillati</taxon>
        <taxon>Actinomycetota</taxon>
        <taxon>Actinomycetes</taxon>
        <taxon>Mycobacteriales</taxon>
        <taxon>Hoyosellaceae</taxon>
        <taxon>Hoyosella</taxon>
    </lineage>
</organism>
<dbReference type="PROSITE" id="PS51257">
    <property type="entry name" value="PROKAR_LIPOPROTEIN"/>
    <property type="match status" value="1"/>
</dbReference>
<feature type="chain" id="PRO_5039130713" evidence="2">
    <location>
        <begin position="21"/>
        <end position="338"/>
    </location>
</feature>
<dbReference type="EMBL" id="CP002786">
    <property type="protein sequence ID" value="AEF41740.1"/>
    <property type="molecule type" value="Genomic_DNA"/>
</dbReference>
<accession>F6EP80</accession>
<feature type="domain" description="Fe/B12 periplasmic-binding" evidence="3">
    <location>
        <begin position="58"/>
        <end position="338"/>
    </location>
</feature>
<proteinExistence type="inferred from homology"/>
<dbReference type="PANTHER" id="PTHR30535:SF7">
    <property type="entry name" value="IRON(III) DICITRATE-BINDING PROTEIN"/>
    <property type="match status" value="1"/>
</dbReference>
<evidence type="ECO:0000259" key="3">
    <source>
        <dbReference type="PROSITE" id="PS50983"/>
    </source>
</evidence>
<dbReference type="KEGG" id="asd:AS9A_3298"/>
<dbReference type="PANTHER" id="PTHR30535">
    <property type="entry name" value="VITAMIN B12-BINDING PROTEIN"/>
    <property type="match status" value="1"/>
</dbReference>
<dbReference type="AlphaFoldDB" id="F6EP80"/>
<name>F6EP80_HOYSD</name>
<feature type="signal peptide" evidence="2">
    <location>
        <begin position="1"/>
        <end position="20"/>
    </location>
</feature>
<dbReference type="STRING" id="443218.AS9A_3298"/>
<dbReference type="Pfam" id="PF01497">
    <property type="entry name" value="Peripla_BP_2"/>
    <property type="match status" value="1"/>
</dbReference>
<dbReference type="PROSITE" id="PS50983">
    <property type="entry name" value="FE_B12_PBP"/>
    <property type="match status" value="1"/>
</dbReference>
<keyword evidence="2" id="KW-0732">Signal</keyword>
<evidence type="ECO:0000256" key="2">
    <source>
        <dbReference type="SAM" id="SignalP"/>
    </source>
</evidence>
<dbReference type="eggNOG" id="COG0614">
    <property type="taxonomic scope" value="Bacteria"/>
</dbReference>
<dbReference type="Proteomes" id="UP000009235">
    <property type="component" value="Chromosome"/>
</dbReference>